<accession>A0A922IBJ4</accession>
<gene>
    <name evidence="2" type="ORF">DERF_002388</name>
    <name evidence="1" type="ORF">HUG17_10335</name>
</gene>
<name>A0A922IBJ4_DERFA</name>
<dbReference type="EMBL" id="SDOV01000010">
    <property type="protein sequence ID" value="KAH7636365.1"/>
    <property type="molecule type" value="Genomic_DNA"/>
</dbReference>
<evidence type="ECO:0000313" key="1">
    <source>
        <dbReference type="EMBL" id="KAH7636365.1"/>
    </source>
</evidence>
<reference evidence="1" key="3">
    <citation type="journal article" date="2021" name="World Allergy Organ. J.">
        <title>Chromosome-level assembly of Dermatophagoides farinae genome and transcriptome reveals two novel allergens Der f 37 and Der f 39.</title>
        <authorList>
            <person name="Chen J."/>
            <person name="Cai Z."/>
            <person name="Fan D."/>
            <person name="Hu J."/>
            <person name="Hou Y."/>
            <person name="He Y."/>
            <person name="Zhang Z."/>
            <person name="Zhao Z."/>
            <person name="Gao P."/>
            <person name="Hu W."/>
            <person name="Sun J."/>
            <person name="Li J."/>
            <person name="Ji K."/>
        </authorList>
    </citation>
    <scope>NUCLEOTIDE SEQUENCE</scope>
    <source>
        <strain evidence="1">JKM2019</strain>
    </source>
</reference>
<protein>
    <submittedName>
        <fullName evidence="2">Uncharacterized protein</fullName>
    </submittedName>
</protein>
<keyword evidence="3" id="KW-1185">Reference proteome</keyword>
<organism evidence="2 3">
    <name type="scientific">Dermatophagoides farinae</name>
    <name type="common">American house dust mite</name>
    <dbReference type="NCBI Taxonomy" id="6954"/>
    <lineage>
        <taxon>Eukaryota</taxon>
        <taxon>Metazoa</taxon>
        <taxon>Ecdysozoa</taxon>
        <taxon>Arthropoda</taxon>
        <taxon>Chelicerata</taxon>
        <taxon>Arachnida</taxon>
        <taxon>Acari</taxon>
        <taxon>Acariformes</taxon>
        <taxon>Sarcoptiformes</taxon>
        <taxon>Astigmata</taxon>
        <taxon>Psoroptidia</taxon>
        <taxon>Analgoidea</taxon>
        <taxon>Pyroglyphidae</taxon>
        <taxon>Dermatophagoidinae</taxon>
        <taxon>Dermatophagoides</taxon>
    </lineage>
</organism>
<dbReference type="OrthoDB" id="6500244at2759"/>
<reference evidence="2" key="1">
    <citation type="submission" date="2013-05" db="EMBL/GenBank/DDBJ databases">
        <authorList>
            <person name="Yim A.K.Y."/>
            <person name="Chan T.F."/>
            <person name="Ji K.M."/>
            <person name="Liu X.Y."/>
            <person name="Zhou J.W."/>
            <person name="Li R.Q."/>
            <person name="Yang K.Y."/>
            <person name="Li J."/>
            <person name="Li M."/>
            <person name="Law P.T.W."/>
            <person name="Wu Y.L."/>
            <person name="Cai Z.L."/>
            <person name="Qin H."/>
            <person name="Bao Y."/>
            <person name="Leung R.K.K."/>
            <person name="Ng P.K.S."/>
            <person name="Zou J."/>
            <person name="Zhong X.J."/>
            <person name="Ran P.X."/>
            <person name="Zhong N.S."/>
            <person name="Liu Z.G."/>
            <person name="Tsui S.K.W."/>
        </authorList>
    </citation>
    <scope>NUCLEOTIDE SEQUENCE</scope>
    <source>
        <strain evidence="2">Derf</strain>
        <tissue evidence="2">Whole organism</tissue>
    </source>
</reference>
<sequence>MDFNQIPFKLRFNKTFKLFNEVNEYMNELDRIVKKRLHHIQVKKTIQQISEENFFYIGNTLKMVQNYLKSVQCQIEQDSSNLLMKQLDEKIKQFHEDQQEYMTLKNMKNVNVLINPLPRCWKCLTWKNNDDVFMKTASVPISKPKNPFYEPNNIHAKLYNEDDDDQYASIDHLLNLFRKQNECLKQKIAILDETIITLFNNSREYLKTLLKVEMLLEQQQECNLNEESKLIQSAIMDSFSIEDKVDFFSTSPDAFELNNPNLHMRVVLKIPEKNSI</sequence>
<evidence type="ECO:0000313" key="2">
    <source>
        <dbReference type="EMBL" id="KAH9528439.1"/>
    </source>
</evidence>
<dbReference type="Proteomes" id="UP000790347">
    <property type="component" value="Unassembled WGS sequence"/>
</dbReference>
<proteinExistence type="predicted"/>
<reference evidence="1" key="2">
    <citation type="submission" date="2020-06" db="EMBL/GenBank/DDBJ databases">
        <authorList>
            <person name="Ji K."/>
            <person name="Li J."/>
        </authorList>
    </citation>
    <scope>NUCLEOTIDE SEQUENCE</scope>
    <source>
        <strain evidence="1">JKM2019</strain>
        <tissue evidence="1">Whole body</tissue>
    </source>
</reference>
<dbReference type="Proteomes" id="UP000828236">
    <property type="component" value="Unassembled WGS sequence"/>
</dbReference>
<dbReference type="EMBL" id="ASGP02000001">
    <property type="protein sequence ID" value="KAH9528439.1"/>
    <property type="molecule type" value="Genomic_DNA"/>
</dbReference>
<evidence type="ECO:0000313" key="3">
    <source>
        <dbReference type="Proteomes" id="UP000790347"/>
    </source>
</evidence>
<reference evidence="2" key="4">
    <citation type="journal article" date="2022" name="Res Sq">
        <title>Comparative Genomics Reveals Insights into the Divergent Evolution of Astigmatic Mites and Household Pest Adaptations.</title>
        <authorList>
            <person name="Xiong Q."/>
            <person name="Wan A.T.-Y."/>
            <person name="Liu X.-Y."/>
            <person name="Fung C.S.-H."/>
            <person name="Xiao X."/>
            <person name="Malainual N."/>
            <person name="Hou J."/>
            <person name="Wang L."/>
            <person name="Wang M."/>
            <person name="Yang K."/>
            <person name="Cui Y."/>
            <person name="Leung E."/>
            <person name="Nong W."/>
            <person name="Shin S.-K."/>
            <person name="Au S."/>
            <person name="Jeong K.Y."/>
            <person name="Chew F.T."/>
            <person name="Hui J."/>
            <person name="Leung T.F."/>
            <person name="Tungtrongchitr A."/>
            <person name="Zhong N."/>
            <person name="Liu Z."/>
            <person name="Tsui S."/>
        </authorList>
    </citation>
    <scope>NUCLEOTIDE SEQUENCE</scope>
    <source>
        <strain evidence="2">Derf</strain>
        <tissue evidence="2">Whole organism</tissue>
    </source>
</reference>
<comment type="caution">
    <text evidence="2">The sequence shown here is derived from an EMBL/GenBank/DDBJ whole genome shotgun (WGS) entry which is preliminary data.</text>
</comment>
<dbReference type="AlphaFoldDB" id="A0A922IBJ4"/>